<reference evidence="1 2" key="1">
    <citation type="journal article" date="2014" name="Nat. Commun.">
        <title>Molecular traces of alternative social organization in a termite genome.</title>
        <authorList>
            <person name="Terrapon N."/>
            <person name="Li C."/>
            <person name="Robertson H.M."/>
            <person name="Ji L."/>
            <person name="Meng X."/>
            <person name="Booth W."/>
            <person name="Chen Z."/>
            <person name="Childers C.P."/>
            <person name="Glastad K.M."/>
            <person name="Gokhale K."/>
            <person name="Gowin J."/>
            <person name="Gronenberg W."/>
            <person name="Hermansen R.A."/>
            <person name="Hu H."/>
            <person name="Hunt B.G."/>
            <person name="Huylmans A.K."/>
            <person name="Khalil S.M."/>
            <person name="Mitchell R.D."/>
            <person name="Munoz-Torres M.C."/>
            <person name="Mustard J.A."/>
            <person name="Pan H."/>
            <person name="Reese J.T."/>
            <person name="Scharf M.E."/>
            <person name="Sun F."/>
            <person name="Vogel H."/>
            <person name="Xiao J."/>
            <person name="Yang W."/>
            <person name="Yang Z."/>
            <person name="Yang Z."/>
            <person name="Zhou J."/>
            <person name="Zhu J."/>
            <person name="Brent C.S."/>
            <person name="Elsik C.G."/>
            <person name="Goodisman M.A."/>
            <person name="Liberles D.A."/>
            <person name="Roe R.M."/>
            <person name="Vargo E.L."/>
            <person name="Vilcinskas A."/>
            <person name="Wang J."/>
            <person name="Bornberg-Bauer E."/>
            <person name="Korb J."/>
            <person name="Zhang G."/>
            <person name="Liebig J."/>
        </authorList>
    </citation>
    <scope>NUCLEOTIDE SEQUENCE [LARGE SCALE GENOMIC DNA]</scope>
    <source>
        <tissue evidence="1">Whole organism</tissue>
    </source>
</reference>
<name>A0A067RTN7_ZOONE</name>
<keyword evidence="2" id="KW-1185">Reference proteome</keyword>
<dbReference type="AlphaFoldDB" id="A0A067RTN7"/>
<protein>
    <submittedName>
        <fullName evidence="1">Uncharacterized protein</fullName>
    </submittedName>
</protein>
<proteinExistence type="predicted"/>
<gene>
    <name evidence="1" type="ORF">L798_07110</name>
</gene>
<dbReference type="Proteomes" id="UP000027135">
    <property type="component" value="Unassembled WGS sequence"/>
</dbReference>
<sequence>MKNSYMKTRYLCGKANCCFYIILGKENKQKPQLLNQHGLWIWR</sequence>
<dbReference type="EMBL" id="KK852470">
    <property type="protein sequence ID" value="KDR23209.1"/>
    <property type="molecule type" value="Genomic_DNA"/>
</dbReference>
<accession>A0A067RTN7</accession>
<organism evidence="1 2">
    <name type="scientific">Zootermopsis nevadensis</name>
    <name type="common">Dampwood termite</name>
    <dbReference type="NCBI Taxonomy" id="136037"/>
    <lineage>
        <taxon>Eukaryota</taxon>
        <taxon>Metazoa</taxon>
        <taxon>Ecdysozoa</taxon>
        <taxon>Arthropoda</taxon>
        <taxon>Hexapoda</taxon>
        <taxon>Insecta</taxon>
        <taxon>Pterygota</taxon>
        <taxon>Neoptera</taxon>
        <taxon>Polyneoptera</taxon>
        <taxon>Dictyoptera</taxon>
        <taxon>Blattodea</taxon>
        <taxon>Blattoidea</taxon>
        <taxon>Termitoidae</taxon>
        <taxon>Termopsidae</taxon>
        <taxon>Zootermopsis</taxon>
    </lineage>
</organism>
<evidence type="ECO:0000313" key="1">
    <source>
        <dbReference type="EMBL" id="KDR23209.1"/>
    </source>
</evidence>
<evidence type="ECO:0000313" key="2">
    <source>
        <dbReference type="Proteomes" id="UP000027135"/>
    </source>
</evidence>
<dbReference type="InParanoid" id="A0A067RTN7"/>